<feature type="compositionally biased region" description="Basic and acidic residues" evidence="1">
    <location>
        <begin position="647"/>
        <end position="662"/>
    </location>
</feature>
<evidence type="ECO:0000256" key="1">
    <source>
        <dbReference type="SAM" id="MobiDB-lite"/>
    </source>
</evidence>
<feature type="compositionally biased region" description="Basic and acidic residues" evidence="1">
    <location>
        <begin position="614"/>
        <end position="630"/>
    </location>
</feature>
<feature type="compositionally biased region" description="Basic and acidic residues" evidence="1">
    <location>
        <begin position="108"/>
        <end position="121"/>
    </location>
</feature>
<feature type="region of interest" description="Disordered" evidence="1">
    <location>
        <begin position="359"/>
        <end position="385"/>
    </location>
</feature>
<feature type="compositionally biased region" description="Basic and acidic residues" evidence="1">
    <location>
        <begin position="258"/>
        <end position="275"/>
    </location>
</feature>
<evidence type="ECO:0000313" key="3">
    <source>
        <dbReference type="Proteomes" id="UP000186817"/>
    </source>
</evidence>
<evidence type="ECO:0000313" key="2">
    <source>
        <dbReference type="EMBL" id="OLP93764.1"/>
    </source>
</evidence>
<feature type="region of interest" description="Disordered" evidence="1">
    <location>
        <begin position="575"/>
        <end position="713"/>
    </location>
</feature>
<feature type="compositionally biased region" description="Basic and acidic residues" evidence="1">
    <location>
        <begin position="575"/>
        <end position="601"/>
    </location>
</feature>
<feature type="region of interest" description="Disordered" evidence="1">
    <location>
        <begin position="254"/>
        <end position="335"/>
    </location>
</feature>
<protein>
    <submittedName>
        <fullName evidence="2">Uncharacterized protein</fullName>
    </submittedName>
</protein>
<keyword evidence="3" id="KW-1185">Reference proteome</keyword>
<feature type="region of interest" description="Disordered" evidence="1">
    <location>
        <begin position="30"/>
        <end position="85"/>
    </location>
</feature>
<feature type="compositionally biased region" description="Basic and acidic residues" evidence="1">
    <location>
        <begin position="454"/>
        <end position="490"/>
    </location>
</feature>
<dbReference type="EMBL" id="LSRX01000570">
    <property type="protein sequence ID" value="OLP93764.1"/>
    <property type="molecule type" value="Genomic_DNA"/>
</dbReference>
<feature type="compositionally biased region" description="Basic and acidic residues" evidence="1">
    <location>
        <begin position="423"/>
        <end position="437"/>
    </location>
</feature>
<dbReference type="AlphaFoldDB" id="A0A1Q9DEY3"/>
<accession>A0A1Q9DEY3</accession>
<dbReference type="Proteomes" id="UP000186817">
    <property type="component" value="Unassembled WGS sequence"/>
</dbReference>
<reference evidence="2 3" key="1">
    <citation type="submission" date="2016-02" db="EMBL/GenBank/DDBJ databases">
        <title>Genome analysis of coral dinoflagellate symbionts highlights evolutionary adaptations to a symbiotic lifestyle.</title>
        <authorList>
            <person name="Aranda M."/>
            <person name="Li Y."/>
            <person name="Liew Y.J."/>
            <person name="Baumgarten S."/>
            <person name="Simakov O."/>
            <person name="Wilson M."/>
            <person name="Piel J."/>
            <person name="Ashoor H."/>
            <person name="Bougouffa S."/>
            <person name="Bajic V.B."/>
            <person name="Ryu T."/>
            <person name="Ravasi T."/>
            <person name="Bayer T."/>
            <person name="Micklem G."/>
            <person name="Kim H."/>
            <person name="Bhak J."/>
            <person name="Lajeunesse T.C."/>
            <person name="Voolstra C.R."/>
        </authorList>
    </citation>
    <scope>NUCLEOTIDE SEQUENCE [LARGE SCALE GENOMIC DNA]</scope>
    <source>
        <strain evidence="2 3">CCMP2467</strain>
    </source>
</reference>
<feature type="compositionally biased region" description="Basic and acidic residues" evidence="1">
    <location>
        <begin position="323"/>
        <end position="335"/>
    </location>
</feature>
<comment type="caution">
    <text evidence="2">The sequence shown here is derived from an EMBL/GenBank/DDBJ whole genome shotgun (WGS) entry which is preliminary data.</text>
</comment>
<feature type="region of interest" description="Disordered" evidence="1">
    <location>
        <begin position="108"/>
        <end position="240"/>
    </location>
</feature>
<feature type="compositionally biased region" description="Basic and acidic residues" evidence="1">
    <location>
        <begin position="40"/>
        <end position="55"/>
    </location>
</feature>
<feature type="compositionally biased region" description="Basic and acidic residues" evidence="1">
    <location>
        <begin position="192"/>
        <end position="204"/>
    </location>
</feature>
<feature type="compositionally biased region" description="Basic and acidic residues" evidence="1">
    <location>
        <begin position="284"/>
        <end position="295"/>
    </location>
</feature>
<feature type="region of interest" description="Disordered" evidence="1">
    <location>
        <begin position="411"/>
        <end position="490"/>
    </location>
</feature>
<sequence>MKSRFGFCQKRTQKNQVVAEFAKAGPALVKPGTKTSDAAQTRDCEASEDVPEAHLPDVNAIKVRGSAVEPDPAAPNTNSDPTSKLPVAGSISAILMSIVPLTEGFDSKIADERGGGRESSRVKWGTNGASPAHARLRDGNEAPGLAPPRAERREPKQDSPTADGGEPSRAGLCKGTGKPGLAKAEAAAAKSTHAEVFRSDDEPHAVCPGTGIVEPRRLMPVAGTGESSYAGHRSSADGPIPAALKTEATKPALLKLRGKIEKPRCEDLSGNRKPESMPPGADAVKPERLLLKTECGDSGCAKTWSSEEKSRPTTTQDTGGKLSGREGLRSDTKESMVAKLHASIAVPAQLKDLSGVEEPMMAPAGTGTKAPERIKPQHGTKGPKWAKIRRCVLAKGIQAASSLELALLRKDGKKPAWDAQNTGRREAAREQLCKDGGRAGSGDPSLPTPVAEAARLRADGRRPEVVGSRAEDGEDSSRTLPSDERPWPKTDELLDKQDVLLEAPIVIACKAGSKVPGRQLLVAAVGSECEELLSRSGCADLSADGGDPDQAANTFATADGVKSDWKLAASLPKLKAEAKAPGRADEPVKDIGTSTREDVLDSKAGPNFAMPRAGEAKPTEAKGSRQDAKTLKRSRGVGDPGAAAARIDVEKPGQARLCKETGKPIFTSSEVDEINPRQDQLKVSAGAPNLAHARGDGGDSNSEALEAKAARPR</sequence>
<gene>
    <name evidence="2" type="ORF">AK812_SmicGene24294</name>
</gene>
<proteinExistence type="predicted"/>
<organism evidence="2 3">
    <name type="scientific">Symbiodinium microadriaticum</name>
    <name type="common">Dinoflagellate</name>
    <name type="synonym">Zooxanthella microadriatica</name>
    <dbReference type="NCBI Taxonomy" id="2951"/>
    <lineage>
        <taxon>Eukaryota</taxon>
        <taxon>Sar</taxon>
        <taxon>Alveolata</taxon>
        <taxon>Dinophyceae</taxon>
        <taxon>Suessiales</taxon>
        <taxon>Symbiodiniaceae</taxon>
        <taxon>Symbiodinium</taxon>
    </lineage>
</organism>
<name>A0A1Q9DEY3_SYMMI</name>